<protein>
    <recommendedName>
        <fullName evidence="4">ATP synthase epsilon chain</fullName>
    </recommendedName>
    <alternativeName>
        <fullName evidence="10">ATP synthase F1 sector epsilon subunit</fullName>
    </alternativeName>
    <alternativeName>
        <fullName evidence="9">F-ATPase epsilon subunit</fullName>
    </alternativeName>
</protein>
<dbReference type="InterPro" id="IPR001469">
    <property type="entry name" value="ATP_synth_F1_dsu/esu"/>
</dbReference>
<dbReference type="InterPro" id="IPR020546">
    <property type="entry name" value="ATP_synth_F1_dsu/esu_N"/>
</dbReference>
<sequence>MDVNILLPYQVFATLSDVTNLVIETPSGSHGILPQRLDCISPLVPGILTYQQGSQQSQFIAIDQGILVKTGDQVMVSVRRAIRGSSLQELQQAVKQEFLALDQEQQALRSVLAKLESGFLKQFSALSKH</sequence>
<keyword evidence="6" id="KW-0406">Ion transport</keyword>
<evidence type="ECO:0000256" key="7">
    <source>
        <dbReference type="ARBA" id="ARBA00023136"/>
    </source>
</evidence>
<evidence type="ECO:0000256" key="5">
    <source>
        <dbReference type="ARBA" id="ARBA00022448"/>
    </source>
</evidence>
<feature type="domain" description="ATP synthase F1 complex delta/epsilon subunit N-terminal" evidence="11">
    <location>
        <begin position="1"/>
        <end position="81"/>
    </location>
</feature>
<name>A0ABU9SSM6_9ALTE</name>
<organism evidence="12 13">
    <name type="scientific">Paraglaciecola mesophila</name>
    <dbReference type="NCBI Taxonomy" id="197222"/>
    <lineage>
        <taxon>Bacteria</taxon>
        <taxon>Pseudomonadati</taxon>
        <taxon>Pseudomonadota</taxon>
        <taxon>Gammaproteobacteria</taxon>
        <taxon>Alteromonadales</taxon>
        <taxon>Alteromonadaceae</taxon>
        <taxon>Paraglaciecola</taxon>
    </lineage>
</organism>
<evidence type="ECO:0000256" key="8">
    <source>
        <dbReference type="ARBA" id="ARBA00023196"/>
    </source>
</evidence>
<comment type="function">
    <text evidence="1">Produces ATP from ADP in the presence of a proton gradient across the membrane.</text>
</comment>
<evidence type="ECO:0000256" key="4">
    <source>
        <dbReference type="ARBA" id="ARBA00014480"/>
    </source>
</evidence>
<evidence type="ECO:0000259" key="11">
    <source>
        <dbReference type="Pfam" id="PF02823"/>
    </source>
</evidence>
<dbReference type="EMBL" id="JBBMQS010000002">
    <property type="protein sequence ID" value="MEM5496565.1"/>
    <property type="molecule type" value="Genomic_DNA"/>
</dbReference>
<evidence type="ECO:0000256" key="1">
    <source>
        <dbReference type="ARBA" id="ARBA00003543"/>
    </source>
</evidence>
<dbReference type="Pfam" id="PF02823">
    <property type="entry name" value="ATP-synt_DE_N"/>
    <property type="match status" value="1"/>
</dbReference>
<keyword evidence="13" id="KW-1185">Reference proteome</keyword>
<evidence type="ECO:0000256" key="6">
    <source>
        <dbReference type="ARBA" id="ARBA00023065"/>
    </source>
</evidence>
<keyword evidence="8" id="KW-0066">ATP synthesis</keyword>
<comment type="caution">
    <text evidence="12">The sequence shown here is derived from an EMBL/GenBank/DDBJ whole genome shotgun (WGS) entry which is preliminary data.</text>
</comment>
<gene>
    <name evidence="12" type="ORF">WNY77_04045</name>
</gene>
<dbReference type="InterPro" id="IPR024037">
    <property type="entry name" value="Alt_ATP_synth_F1_esu"/>
</dbReference>
<evidence type="ECO:0000256" key="2">
    <source>
        <dbReference type="ARBA" id="ARBA00004184"/>
    </source>
</evidence>
<keyword evidence="7" id="KW-0472">Membrane</keyword>
<dbReference type="InterPro" id="IPR036771">
    <property type="entry name" value="ATPsynth_dsu/esu_N"/>
</dbReference>
<dbReference type="NCBIfam" id="NF004871">
    <property type="entry name" value="PRK06228.1"/>
    <property type="match status" value="1"/>
</dbReference>
<comment type="subcellular location">
    <subcellularLocation>
        <location evidence="2">Endomembrane system</location>
        <topology evidence="2">Peripheral membrane protein</topology>
    </subcellularLocation>
</comment>
<reference evidence="12 13" key="1">
    <citation type="submission" date="2024-03" db="EMBL/GenBank/DDBJ databases">
        <title>Community enrichment and isolation of bacterial strains for fucoidan degradation.</title>
        <authorList>
            <person name="Sichert A."/>
        </authorList>
    </citation>
    <scope>NUCLEOTIDE SEQUENCE [LARGE SCALE GENOMIC DNA]</scope>
    <source>
        <strain evidence="12 13">AS12</strain>
    </source>
</reference>
<accession>A0ABU9SSM6</accession>
<keyword evidence="5" id="KW-0813">Transport</keyword>
<dbReference type="CDD" id="cd12152">
    <property type="entry name" value="F1-ATPase_delta"/>
    <property type="match status" value="1"/>
</dbReference>
<evidence type="ECO:0000256" key="9">
    <source>
        <dbReference type="ARBA" id="ARBA00030215"/>
    </source>
</evidence>
<proteinExistence type="inferred from homology"/>
<evidence type="ECO:0000313" key="12">
    <source>
        <dbReference type="EMBL" id="MEM5496565.1"/>
    </source>
</evidence>
<dbReference type="RefSeq" id="WP_033187053.1">
    <property type="nucleotide sequence ID" value="NZ_JBBMQS010000002.1"/>
</dbReference>
<dbReference type="Gene3D" id="2.60.15.10">
    <property type="entry name" value="F0F1 ATP synthase delta/epsilon subunit, N-terminal"/>
    <property type="match status" value="1"/>
</dbReference>
<evidence type="ECO:0000256" key="3">
    <source>
        <dbReference type="ARBA" id="ARBA00005712"/>
    </source>
</evidence>
<comment type="similarity">
    <text evidence="3">Belongs to the ATPase epsilon chain family.</text>
</comment>
<dbReference type="SUPFAM" id="SSF51344">
    <property type="entry name" value="Epsilon subunit of F1F0-ATP synthase N-terminal domain"/>
    <property type="match status" value="1"/>
</dbReference>
<dbReference type="Proteomes" id="UP001461163">
    <property type="component" value="Unassembled WGS sequence"/>
</dbReference>
<dbReference type="NCBIfam" id="TIGR03166">
    <property type="entry name" value="alt_F1F0_F1_eps"/>
    <property type="match status" value="1"/>
</dbReference>
<evidence type="ECO:0000313" key="13">
    <source>
        <dbReference type="Proteomes" id="UP001461163"/>
    </source>
</evidence>
<evidence type="ECO:0000256" key="10">
    <source>
        <dbReference type="ARBA" id="ARBA00031795"/>
    </source>
</evidence>
<keyword evidence="8" id="KW-0139">CF(1)</keyword>